<accession>A0A6H5HGK8</accession>
<feature type="non-terminal residue" evidence="1">
    <location>
        <position position="120"/>
    </location>
</feature>
<organism evidence="1 2">
    <name type="scientific">Nesidiocoris tenuis</name>
    <dbReference type="NCBI Taxonomy" id="355587"/>
    <lineage>
        <taxon>Eukaryota</taxon>
        <taxon>Metazoa</taxon>
        <taxon>Ecdysozoa</taxon>
        <taxon>Arthropoda</taxon>
        <taxon>Hexapoda</taxon>
        <taxon>Insecta</taxon>
        <taxon>Pterygota</taxon>
        <taxon>Neoptera</taxon>
        <taxon>Paraneoptera</taxon>
        <taxon>Hemiptera</taxon>
        <taxon>Heteroptera</taxon>
        <taxon>Panheteroptera</taxon>
        <taxon>Cimicomorpha</taxon>
        <taxon>Miridae</taxon>
        <taxon>Dicyphina</taxon>
        <taxon>Nesidiocoris</taxon>
    </lineage>
</organism>
<evidence type="ECO:0000313" key="2">
    <source>
        <dbReference type="Proteomes" id="UP000479000"/>
    </source>
</evidence>
<dbReference type="EMBL" id="CADCXU010029817">
    <property type="protein sequence ID" value="CAB0015976.1"/>
    <property type="molecule type" value="Genomic_DNA"/>
</dbReference>
<proteinExistence type="predicted"/>
<gene>
    <name evidence="1" type="ORF">NTEN_LOCUS20310</name>
</gene>
<name>A0A6H5HGK8_9HEMI</name>
<reference evidence="1 2" key="1">
    <citation type="submission" date="2020-02" db="EMBL/GenBank/DDBJ databases">
        <authorList>
            <person name="Ferguson B K."/>
        </authorList>
    </citation>
    <scope>NUCLEOTIDE SEQUENCE [LARGE SCALE GENOMIC DNA]</scope>
</reference>
<dbReference type="Proteomes" id="UP000479000">
    <property type="component" value="Unassembled WGS sequence"/>
</dbReference>
<sequence>MPLKSLQFQMRLRRRGRIDLAGNTVNLGSIQDVWHGYFCVSKQIMFSEGHLGSSPLLLKAPCGHRAELDTKDLEGCLSFLRTKAIKFCFKHLPKMLFLEAAAGVPECHLNRFDERIVLGR</sequence>
<protein>
    <submittedName>
        <fullName evidence="1">Uncharacterized protein</fullName>
    </submittedName>
</protein>
<evidence type="ECO:0000313" key="1">
    <source>
        <dbReference type="EMBL" id="CAB0015976.1"/>
    </source>
</evidence>
<keyword evidence="2" id="KW-1185">Reference proteome</keyword>
<dbReference type="AlphaFoldDB" id="A0A6H5HGK8"/>